<name>A0A846TAU6_9BACI</name>
<dbReference type="RefSeq" id="WP_167830512.1">
    <property type="nucleotide sequence ID" value="NZ_JAAVUM010000001.1"/>
</dbReference>
<reference evidence="1 2" key="1">
    <citation type="submission" date="2020-03" db="EMBL/GenBank/DDBJ databases">
        <authorList>
            <person name="Sun Q."/>
        </authorList>
    </citation>
    <scope>NUCLEOTIDE SEQUENCE [LARGE SCALE GENOMIC DNA]</scope>
    <source>
        <strain evidence="1 2">KACC 21451</strain>
    </source>
</reference>
<protein>
    <submittedName>
        <fullName evidence="1">DUF2711 family protein</fullName>
    </submittedName>
</protein>
<dbReference type="InterPro" id="IPR024250">
    <property type="entry name" value="DUF2711"/>
</dbReference>
<dbReference type="Pfam" id="PF10924">
    <property type="entry name" value="DUF2711"/>
    <property type="match status" value="1"/>
</dbReference>
<evidence type="ECO:0000313" key="1">
    <source>
        <dbReference type="EMBL" id="NKE03980.1"/>
    </source>
</evidence>
<proteinExistence type="predicted"/>
<comment type="caution">
    <text evidence="1">The sequence shown here is derived from an EMBL/GenBank/DDBJ whole genome shotgun (WGS) entry which is preliminary data.</text>
</comment>
<dbReference type="AlphaFoldDB" id="A0A846TAU6"/>
<evidence type="ECO:0000313" key="2">
    <source>
        <dbReference type="Proteomes" id="UP000587942"/>
    </source>
</evidence>
<dbReference type="EMBL" id="JAAVUM010000001">
    <property type="protein sequence ID" value="NKE03980.1"/>
    <property type="molecule type" value="Genomic_DNA"/>
</dbReference>
<sequence>MEERRVTPEPDRYAICAREDESIKEYYKGVFEEVYIFFHPFIKPVTMDADLFYGDEIVDKHQMIHHCEKVSWKQFMDLSGLNSYDEIDIGLRTRILGLKKELQDQKLAKVIDTTCEQHHLIPPDEGFLPDLIINDLLAAIKKESYDWIWVGNEFCTERKLEYIDDLISQDILSRHNLFTHDQSILITTHWDSHFSMICSDSKEKLENIIQTCSLEGFYCDEKTEIYWSVRNGSK</sequence>
<gene>
    <name evidence="1" type="ORF">GWK17_00585</name>
</gene>
<dbReference type="Proteomes" id="UP000587942">
    <property type="component" value="Unassembled WGS sequence"/>
</dbReference>
<accession>A0A846TAU6</accession>
<organism evidence="1 2">
    <name type="scientific">Mesobacillus selenatarsenatis</name>
    <dbReference type="NCBI Taxonomy" id="388741"/>
    <lineage>
        <taxon>Bacteria</taxon>
        <taxon>Bacillati</taxon>
        <taxon>Bacillota</taxon>
        <taxon>Bacilli</taxon>
        <taxon>Bacillales</taxon>
        <taxon>Bacillaceae</taxon>
        <taxon>Mesobacillus</taxon>
    </lineage>
</organism>